<comment type="caution">
    <text evidence="2">The sequence shown here is derived from an EMBL/GenBank/DDBJ whole genome shotgun (WGS) entry which is preliminary data.</text>
</comment>
<dbReference type="PANTHER" id="PTHR38117">
    <property type="entry name" value="NACHT AND WD40 DOMAIN PROTEIN"/>
    <property type="match status" value="1"/>
</dbReference>
<evidence type="ECO:0000313" key="2">
    <source>
        <dbReference type="EMBL" id="KAF0316169.1"/>
    </source>
</evidence>
<proteinExistence type="predicted"/>
<gene>
    <name evidence="2" type="ORF">GQ607_016594</name>
</gene>
<name>A0A8H3VXU7_9PEZI</name>
<dbReference type="AlphaFoldDB" id="A0A8H3VXU7"/>
<reference evidence="2 3" key="1">
    <citation type="submission" date="2019-12" db="EMBL/GenBank/DDBJ databases">
        <title>A genome sequence resource for the geographically widespread anthracnose pathogen Colletotrichum asianum.</title>
        <authorList>
            <person name="Meng Y."/>
        </authorList>
    </citation>
    <scope>NUCLEOTIDE SEQUENCE [LARGE SCALE GENOMIC DNA]</scope>
    <source>
        <strain evidence="2 3">ICMP 18580</strain>
    </source>
</reference>
<dbReference type="PANTHER" id="PTHR38117:SF1">
    <property type="entry name" value="DUF3074 DOMAIN-CONTAINING PROTEIN"/>
    <property type="match status" value="1"/>
</dbReference>
<dbReference type="InterPro" id="IPR055481">
    <property type="entry name" value="DUF7053"/>
</dbReference>
<sequence length="162" mass="17942">MLDTSTSLTQVTPIPASISREKALALVQDAEHHIRSDSDMKSFSPCDLQIPVKLPSDVHPTEATKAYMVTDSVPALFGHRDDLSYNEYTRTNDGIFVHTVAPMGVVLDTRWRVREAQDGGLEMIAVVEIRCSKLMVGMVKKTCAKNSKPFHERLLSGHGAYN</sequence>
<accession>A0A8H3VXU7</accession>
<dbReference type="EMBL" id="WOWK01000169">
    <property type="protein sequence ID" value="KAF0316169.1"/>
    <property type="molecule type" value="Genomic_DNA"/>
</dbReference>
<dbReference type="OrthoDB" id="4794810at2759"/>
<keyword evidence="3" id="KW-1185">Reference proteome</keyword>
<evidence type="ECO:0000259" key="1">
    <source>
        <dbReference type="Pfam" id="PF23155"/>
    </source>
</evidence>
<evidence type="ECO:0000313" key="3">
    <source>
        <dbReference type="Proteomes" id="UP000434172"/>
    </source>
</evidence>
<feature type="domain" description="DUF7053" evidence="1">
    <location>
        <begin position="5"/>
        <end position="155"/>
    </location>
</feature>
<protein>
    <recommendedName>
        <fullName evidence="1">DUF7053 domain-containing protein</fullName>
    </recommendedName>
</protein>
<dbReference type="Proteomes" id="UP000434172">
    <property type="component" value="Unassembled WGS sequence"/>
</dbReference>
<organism evidence="2 3">
    <name type="scientific">Colletotrichum asianum</name>
    <dbReference type="NCBI Taxonomy" id="702518"/>
    <lineage>
        <taxon>Eukaryota</taxon>
        <taxon>Fungi</taxon>
        <taxon>Dikarya</taxon>
        <taxon>Ascomycota</taxon>
        <taxon>Pezizomycotina</taxon>
        <taxon>Sordariomycetes</taxon>
        <taxon>Hypocreomycetidae</taxon>
        <taxon>Glomerellales</taxon>
        <taxon>Glomerellaceae</taxon>
        <taxon>Colletotrichum</taxon>
        <taxon>Colletotrichum gloeosporioides species complex</taxon>
    </lineage>
</organism>
<dbReference type="Pfam" id="PF23155">
    <property type="entry name" value="DUF7053"/>
    <property type="match status" value="1"/>
</dbReference>